<dbReference type="eggNOG" id="COG3408">
    <property type="taxonomic scope" value="Bacteria"/>
</dbReference>
<dbReference type="GO" id="GO:0005975">
    <property type="term" value="P:carbohydrate metabolic process"/>
    <property type="evidence" value="ECO:0007669"/>
    <property type="project" value="InterPro"/>
</dbReference>
<feature type="domain" description="Alpha-L-rhamnosidase C-terminal" evidence="7">
    <location>
        <begin position="684"/>
        <end position="757"/>
    </location>
</feature>
<name>D9R7P2_LACSW</name>
<dbReference type="InterPro" id="IPR008928">
    <property type="entry name" value="6-hairpin_glycosidase_sf"/>
</dbReference>
<dbReference type="Gene3D" id="2.60.420.10">
    <property type="entry name" value="Maltose phosphorylase, domain 3"/>
    <property type="match status" value="1"/>
</dbReference>
<evidence type="ECO:0000256" key="1">
    <source>
        <dbReference type="ARBA" id="ARBA00001445"/>
    </source>
</evidence>
<comment type="catalytic activity">
    <reaction evidence="1">
        <text>Hydrolysis of terminal non-reducing alpha-L-rhamnose residues in alpha-L-rhamnosides.</text>
        <dbReference type="EC" id="3.2.1.40"/>
    </reaction>
</comment>
<dbReference type="SUPFAM" id="SSF48208">
    <property type="entry name" value="Six-hairpin glycosidases"/>
    <property type="match status" value="1"/>
</dbReference>
<dbReference type="InterPro" id="IPR012341">
    <property type="entry name" value="6hp_glycosidase-like_sf"/>
</dbReference>
<sequence length="768" mass="87819">MNQINWNRSFIELEREIDPKIEQPAVYIRKKVEIEKPIRQASIWMTALGVYTGYMNGTRLGNQRLTPGYTDYHYRLQFQKYDVTELLNQGTNIISAIVGDGWYRGCIDIGSIRNTYGTKTKFFAILQLMYEDGSCEDIVTDESWKVTSHGALRENNLKTIERYDATMELENWMKPEYDDAGWKNGISSQYHGRLILQEGEQVLCHEHFVPTVRHTPDGNTVLDMGQNFAGHVKFKVTGKSGIMVTLTMGECLDEHGDFTMKNLVAEGAGSISGAVGQRLEYILKDGEQTYEPQFLISGFRYVLLENWPEEVKAENFEGIAVYSQIPFVGNFTCSNELVNKLVENVRWSQKSNFVDIPGDCPTRERSGWTADMSVFSKTACYISNPRKFLKKWLNDYVLEQSEDGNLPYVIPCAGKPPARRGCMGWSTAIANISEVLYQFYGEKEDLESVYDCVKRFVTFNENRAKKRNKLLFYKHGKHRKYIIETGFHYGEWLEPGHPMYQDFFKAMLCPDTEFTTAWFYTLVTQTAHMAEVLGKEDERKSYLELAENIKKAYDKEFLKNGRVKSKRQCRYVRPLAHGLLEGELAKQAAADLNERCIANDYRIGTGFHTTCKVLDVLSDYGYRDTAYGLLENVKQPGWLYAVTKGATTTWESWDGLTEEGKPVDSHNHFAPGAVVSWLFEYCAGIRPLEPGFGKIRIQPVPGGSFTYVNCNYNSIKGEIVSNWKIYDNKFQLHVVVPEGVTAEIIMPGQTKYCVKGGDYTYEESLSIW</sequence>
<gene>
    <name evidence="8" type="ordered locus">Closa_1163</name>
</gene>
<protein>
    <recommendedName>
        <fullName evidence="2">alpha-L-rhamnosidase</fullName>
        <ecNumber evidence="2">3.2.1.40</ecNumber>
    </recommendedName>
</protein>
<evidence type="ECO:0000313" key="8">
    <source>
        <dbReference type="EMBL" id="ADL03771.1"/>
    </source>
</evidence>
<dbReference type="AlphaFoldDB" id="D9R7P2"/>
<feature type="domain" description="Alpha-L-rhamnosidase six-hairpin glycosidase" evidence="6">
    <location>
        <begin position="328"/>
        <end position="681"/>
    </location>
</feature>
<dbReference type="Pfam" id="PF17390">
    <property type="entry name" value="Bac_rhamnosid_C"/>
    <property type="match status" value="1"/>
</dbReference>
<dbReference type="GO" id="GO:0030596">
    <property type="term" value="F:alpha-L-rhamnosidase activity"/>
    <property type="evidence" value="ECO:0007669"/>
    <property type="project" value="UniProtKB-EC"/>
</dbReference>
<dbReference type="Proteomes" id="UP000001662">
    <property type="component" value="Chromosome"/>
</dbReference>
<dbReference type="STRING" id="610130.Closa_1163"/>
<evidence type="ECO:0000313" key="9">
    <source>
        <dbReference type="Proteomes" id="UP000001662"/>
    </source>
</evidence>
<evidence type="ECO:0000259" key="7">
    <source>
        <dbReference type="Pfam" id="PF17390"/>
    </source>
</evidence>
<dbReference type="KEGG" id="csh:Closa_1163"/>
<keyword evidence="9" id="KW-1185">Reference proteome</keyword>
<evidence type="ECO:0000259" key="5">
    <source>
        <dbReference type="Pfam" id="PF08531"/>
    </source>
</evidence>
<accession>D9R7P2</accession>
<dbReference type="Pfam" id="PF17389">
    <property type="entry name" value="Bac_rhamnosid6H"/>
    <property type="match status" value="1"/>
</dbReference>
<dbReference type="InterPro" id="IPR016007">
    <property type="entry name" value="Alpha_rhamnosid"/>
</dbReference>
<dbReference type="OrthoDB" id="9761045at2"/>
<dbReference type="InterPro" id="IPR035398">
    <property type="entry name" value="Bac_rhamnosid_C"/>
</dbReference>
<dbReference type="PaxDb" id="610130-Closa_1163"/>
<dbReference type="Gene3D" id="1.50.10.10">
    <property type="match status" value="1"/>
</dbReference>
<proteinExistence type="predicted"/>
<reference evidence="8" key="1">
    <citation type="submission" date="2010-07" db="EMBL/GenBank/DDBJ databases">
        <title>Complete sequence of Clostridium saccharolyticum WM1.</title>
        <authorList>
            <consortium name="US DOE Joint Genome Institute"/>
            <person name="Lucas S."/>
            <person name="Copeland A."/>
            <person name="Lapidus A."/>
            <person name="Cheng J.-F."/>
            <person name="Bruce D."/>
            <person name="Goodwin L."/>
            <person name="Pitluck S."/>
            <person name="Chertkov O."/>
            <person name="Detter J.C."/>
            <person name="Han C."/>
            <person name="Tapia R."/>
            <person name="Land M."/>
            <person name="Hauser L."/>
            <person name="Chang Y.-J."/>
            <person name="Jeffries C."/>
            <person name="Kyrpides N."/>
            <person name="Ivanova N."/>
            <person name="Mikhailova N."/>
            <person name="Mouttaki H."/>
            <person name="Lin L."/>
            <person name="Zhou J."/>
            <person name="Hemme C.L."/>
            <person name="Woyke T."/>
        </authorList>
    </citation>
    <scope>NUCLEOTIDE SEQUENCE [LARGE SCALE GENOMIC DNA]</scope>
    <source>
        <strain evidence="8">WM1</strain>
    </source>
</reference>
<dbReference type="RefSeq" id="WP_013271866.1">
    <property type="nucleotide sequence ID" value="NC_014376.1"/>
</dbReference>
<dbReference type="Gene3D" id="2.60.120.260">
    <property type="entry name" value="Galactose-binding domain-like"/>
    <property type="match status" value="2"/>
</dbReference>
<dbReference type="EMBL" id="CP002109">
    <property type="protein sequence ID" value="ADL03771.1"/>
    <property type="molecule type" value="Genomic_DNA"/>
</dbReference>
<dbReference type="CAZy" id="GH78">
    <property type="family name" value="Glycoside Hydrolase Family 78"/>
</dbReference>
<evidence type="ECO:0000259" key="4">
    <source>
        <dbReference type="Pfam" id="PF05592"/>
    </source>
</evidence>
<organism evidence="8 9">
    <name type="scientific">Lacrimispora saccharolytica (strain ATCC 35040 / DSM 2544 / NRCC 2533 / WM1)</name>
    <name type="common">Clostridium saccharolyticum</name>
    <dbReference type="NCBI Taxonomy" id="610130"/>
    <lineage>
        <taxon>Bacteria</taxon>
        <taxon>Bacillati</taxon>
        <taxon>Bacillota</taxon>
        <taxon>Clostridia</taxon>
        <taxon>Lachnospirales</taxon>
        <taxon>Lachnospiraceae</taxon>
        <taxon>Lacrimispora</taxon>
    </lineage>
</organism>
<dbReference type="InterPro" id="IPR008902">
    <property type="entry name" value="Rhamnosid_concanavalin"/>
</dbReference>
<dbReference type="PANTHER" id="PTHR33307:SF6">
    <property type="entry name" value="ALPHA-RHAMNOSIDASE (EUROFUNG)-RELATED"/>
    <property type="match status" value="1"/>
</dbReference>
<feature type="domain" description="Bacterial alpha-L-rhamnosidase N-terminal" evidence="5">
    <location>
        <begin position="36"/>
        <end position="185"/>
    </location>
</feature>
<dbReference type="Pfam" id="PF08531">
    <property type="entry name" value="Bac_rhamnosid_N"/>
    <property type="match status" value="1"/>
</dbReference>
<dbReference type="EC" id="3.2.1.40" evidence="2"/>
<evidence type="ECO:0000256" key="3">
    <source>
        <dbReference type="ARBA" id="ARBA00022801"/>
    </source>
</evidence>
<dbReference type="InterPro" id="IPR035396">
    <property type="entry name" value="Bac_rhamnosid6H"/>
</dbReference>
<dbReference type="PANTHER" id="PTHR33307">
    <property type="entry name" value="ALPHA-RHAMNOSIDASE (EUROFUNG)"/>
    <property type="match status" value="1"/>
</dbReference>
<dbReference type="Pfam" id="PF05592">
    <property type="entry name" value="Bac_rhamnosid"/>
    <property type="match status" value="1"/>
</dbReference>
<feature type="domain" description="Alpha-L-rhamnosidase concanavalin-like" evidence="4">
    <location>
        <begin position="214"/>
        <end position="322"/>
    </location>
</feature>
<keyword evidence="3" id="KW-0378">Hydrolase</keyword>
<evidence type="ECO:0000259" key="6">
    <source>
        <dbReference type="Pfam" id="PF17389"/>
    </source>
</evidence>
<dbReference type="InterPro" id="IPR013737">
    <property type="entry name" value="Bac_rhamnosid_N"/>
</dbReference>
<evidence type="ECO:0000256" key="2">
    <source>
        <dbReference type="ARBA" id="ARBA00012652"/>
    </source>
</evidence>
<dbReference type="HOGENOM" id="CLU_002926_1_1_9"/>